<dbReference type="SUPFAM" id="SSF103473">
    <property type="entry name" value="MFS general substrate transporter"/>
    <property type="match status" value="1"/>
</dbReference>
<accession>A0AA86QU64</accession>
<dbReference type="GO" id="GO:0022857">
    <property type="term" value="F:transmembrane transporter activity"/>
    <property type="evidence" value="ECO:0007669"/>
    <property type="project" value="InterPro"/>
</dbReference>
<feature type="transmembrane region" description="Helical" evidence="5">
    <location>
        <begin position="24"/>
        <end position="43"/>
    </location>
</feature>
<gene>
    <name evidence="7" type="ORF">HINF_LOCUS21586</name>
    <name evidence="6" type="ORF">HINF_LOCUS53764</name>
</gene>
<evidence type="ECO:0000313" key="7">
    <source>
        <dbReference type="EMBL" id="CAL6009405.1"/>
    </source>
</evidence>
<keyword evidence="4 5" id="KW-0472">Membrane</keyword>
<feature type="transmembrane region" description="Helical" evidence="5">
    <location>
        <begin position="63"/>
        <end position="83"/>
    </location>
</feature>
<evidence type="ECO:0000313" key="8">
    <source>
        <dbReference type="Proteomes" id="UP001642409"/>
    </source>
</evidence>
<reference evidence="7 8" key="2">
    <citation type="submission" date="2024-07" db="EMBL/GenBank/DDBJ databases">
        <authorList>
            <person name="Akdeniz Z."/>
        </authorList>
    </citation>
    <scope>NUCLEOTIDE SEQUENCE [LARGE SCALE GENOMIC DNA]</scope>
</reference>
<keyword evidence="3 5" id="KW-1133">Transmembrane helix</keyword>
<feature type="transmembrane region" description="Helical" evidence="5">
    <location>
        <begin position="120"/>
        <end position="138"/>
    </location>
</feature>
<dbReference type="InterPro" id="IPR036259">
    <property type="entry name" value="MFS_trans_sf"/>
</dbReference>
<protein>
    <submittedName>
        <fullName evidence="6">Hexose transporter</fullName>
    </submittedName>
    <submittedName>
        <fullName evidence="7">Hexose_transporter</fullName>
    </submittedName>
</protein>
<dbReference type="EMBL" id="CAXDID020000059">
    <property type="protein sequence ID" value="CAL6009405.1"/>
    <property type="molecule type" value="Genomic_DNA"/>
</dbReference>
<feature type="transmembrane region" description="Helical" evidence="5">
    <location>
        <begin position="95"/>
        <end position="114"/>
    </location>
</feature>
<name>A0AA86QU64_9EUKA</name>
<dbReference type="InterPro" id="IPR005828">
    <property type="entry name" value="MFS_sugar_transport-like"/>
</dbReference>
<dbReference type="InterPro" id="IPR050549">
    <property type="entry name" value="MFS_Trehalose_Transporter"/>
</dbReference>
<proteinExistence type="predicted"/>
<dbReference type="Proteomes" id="UP001642409">
    <property type="component" value="Unassembled WGS sequence"/>
</dbReference>
<keyword evidence="8" id="KW-1185">Reference proteome</keyword>
<reference evidence="6" key="1">
    <citation type="submission" date="2023-06" db="EMBL/GenBank/DDBJ databases">
        <authorList>
            <person name="Kurt Z."/>
        </authorList>
    </citation>
    <scope>NUCLEOTIDE SEQUENCE</scope>
</reference>
<evidence type="ECO:0000313" key="6">
    <source>
        <dbReference type="EMBL" id="CAI9966119.1"/>
    </source>
</evidence>
<dbReference type="Pfam" id="PF00083">
    <property type="entry name" value="Sugar_tr"/>
    <property type="match status" value="1"/>
</dbReference>
<organism evidence="6">
    <name type="scientific">Hexamita inflata</name>
    <dbReference type="NCBI Taxonomy" id="28002"/>
    <lineage>
        <taxon>Eukaryota</taxon>
        <taxon>Metamonada</taxon>
        <taxon>Diplomonadida</taxon>
        <taxon>Hexamitidae</taxon>
        <taxon>Hexamitinae</taxon>
        <taxon>Hexamita</taxon>
    </lineage>
</organism>
<evidence type="ECO:0000256" key="1">
    <source>
        <dbReference type="ARBA" id="ARBA00004370"/>
    </source>
</evidence>
<sequence>MVTSAQTLIAIILLPLIKRVRRRVLWFVSMFGTIICLSAELVFEVVNVNQKVIVPIKISLTGLYLVFYFIGLGPLFMVIQAEIFPKAVKTQFMNITMSISWVVYIITTQIYPLIPFWSSYAIYIGIEVVCAAVLFKYLPETHNKTLEEITAMVTKKEPDQIQI</sequence>
<keyword evidence="2 5" id="KW-0812">Transmembrane</keyword>
<dbReference type="Gene3D" id="1.20.1250.20">
    <property type="entry name" value="MFS general substrate transporter like domains"/>
    <property type="match status" value="1"/>
</dbReference>
<evidence type="ECO:0000256" key="5">
    <source>
        <dbReference type="SAM" id="Phobius"/>
    </source>
</evidence>
<dbReference type="PANTHER" id="PTHR48021">
    <property type="match status" value="1"/>
</dbReference>
<dbReference type="AlphaFoldDB" id="A0AA86QU64"/>
<comment type="caution">
    <text evidence="6">The sequence shown here is derived from an EMBL/GenBank/DDBJ whole genome shotgun (WGS) entry which is preliminary data.</text>
</comment>
<dbReference type="EMBL" id="CATOUU010000998">
    <property type="protein sequence ID" value="CAI9966119.1"/>
    <property type="molecule type" value="Genomic_DNA"/>
</dbReference>
<evidence type="ECO:0000256" key="4">
    <source>
        <dbReference type="ARBA" id="ARBA00023136"/>
    </source>
</evidence>
<comment type="subcellular location">
    <subcellularLocation>
        <location evidence="1">Membrane</location>
    </subcellularLocation>
</comment>
<evidence type="ECO:0000256" key="2">
    <source>
        <dbReference type="ARBA" id="ARBA00022692"/>
    </source>
</evidence>
<dbReference type="GO" id="GO:0016020">
    <property type="term" value="C:membrane"/>
    <property type="evidence" value="ECO:0007669"/>
    <property type="project" value="UniProtKB-SubCell"/>
</dbReference>
<evidence type="ECO:0000256" key="3">
    <source>
        <dbReference type="ARBA" id="ARBA00022989"/>
    </source>
</evidence>
<dbReference type="PANTHER" id="PTHR48021:SF1">
    <property type="entry name" value="GH07001P-RELATED"/>
    <property type="match status" value="1"/>
</dbReference>